<evidence type="ECO:0000256" key="7">
    <source>
        <dbReference type="ARBA" id="ARBA00022884"/>
    </source>
</evidence>
<evidence type="ECO:0000256" key="2">
    <source>
        <dbReference type="ARBA" id="ARBA00022722"/>
    </source>
</evidence>
<dbReference type="GO" id="GO:0051607">
    <property type="term" value="P:defense response to virus"/>
    <property type="evidence" value="ECO:0007669"/>
    <property type="project" value="UniProtKB-UniRule"/>
</dbReference>
<accession>A0A975U081</accession>
<sequence>MERTHYRLGLDIGANSIGWCCLSLDEDRRPCAVLAAGVRVFPDSRDPQTLASLAAERRAARAARRRRDRYLRRRRALANALVRHGLMPESGSVSGSDPWPLRQAALVRPLSPHELGLVIFHLNQRRGFASNRRTDGSNEEERGKIRDAADRLRGELSRAGAPTLGAWLAERHAARKPVRARLRGEGAQAHYDFYPTRELVLAEFDAIWAAQAAWNERLTDAMRDEIRRILFHQRPLKPPVVGKCWLEPEEDRAPRALPTVQRFRIAQELAHLRITIPGFPDRPLSDTERALLLARLNAGCDISFEQVRRALGLPGEARFNLESLNREKLEGAATARRLAIGTKKRPAPLAEVWDSLDDATRDQIATVLVEVETEDEAFARLLALGLPEEAARRTAGIVLEDGRASLSLTAIRRLLPFLEQGLRYDEAVRAAGYAHHSDDRTGELLPELPYYGEVLKERLGTGTNDPKDPEEKRLGRAPNPTVHVALNELRRVVNALIARFGRPEEIVVEVLRELGHSAVQRREIEKAQKENRERNERAKRAIESLGLKVTGGAIRRYRLWEDQAQDPKDRCCPITGTLIGIEALFSAEIEEDHILPFAITLDDSNANRVLVTREANRRKARRAPFEAFGHTPEWPEILRRVALLPPAKRWRFQEGALERWQGEEKDFLARHLTDSAYLARLARLYLRVICDPDRVWAVPGRLTALVRGALGLNGLLGGPGARKDRTDHRHHAIDALAVALIDRSLLQRVSAAARRAQEVDRRLLADLEEPWPGFHAEAKAAIERVVVSHKPDHGTGGKLHNDTAYGEVRGADETGPNVVVRKPLSAFLRATPEEARAAIRDPVLAEKVAAALAANADAKSRAAALAALEHGAGTVRRVRTWERLETRPIPSAPWKRVKLDANHRIEFWRLPGKGGKPGKVVTQLVPLLDAAAEAEAKRLGRKVAERKPHPAATLLMRLHKNDMVAFGEGEARRILRVVKMSKGQVVLAPHHEGGNLKARDADTADSFKYINGSVAAFRRERARLVRVDPDGRVHDPGPRAW</sequence>
<feature type="binding site" evidence="12">
    <location>
        <position position="513"/>
    </location>
    <ligand>
        <name>Mg(2+)</name>
        <dbReference type="ChEBI" id="CHEBI:18420"/>
        <label>2</label>
    </ligand>
</feature>
<keyword evidence="9 12" id="KW-0238">DNA-binding</keyword>
<dbReference type="NCBIfam" id="TIGR01865">
    <property type="entry name" value="cas_Csn1"/>
    <property type="match status" value="1"/>
</dbReference>
<feature type="binding site" evidence="12">
    <location>
        <position position="509"/>
    </location>
    <ligand>
        <name>Mg(2+)</name>
        <dbReference type="ChEBI" id="CHEBI:18420"/>
        <label>1</label>
    </ligand>
</feature>
<feature type="binding site" evidence="12">
    <location>
        <position position="11"/>
    </location>
    <ligand>
        <name>Mg(2+)</name>
        <dbReference type="ChEBI" id="CHEBI:18420"/>
        <label>1</label>
    </ligand>
</feature>
<dbReference type="InterPro" id="IPR028629">
    <property type="entry name" value="Cas9"/>
</dbReference>
<evidence type="ECO:0000256" key="1">
    <source>
        <dbReference type="ARBA" id="ARBA00001946"/>
    </source>
</evidence>
<feature type="binding site" evidence="12">
    <location>
        <position position="731"/>
    </location>
    <ligand>
        <name>Mg(2+)</name>
        <dbReference type="ChEBI" id="CHEBI:18420"/>
        <label>2</label>
    </ligand>
</feature>
<feature type="binding site" evidence="12">
    <location>
        <position position="513"/>
    </location>
    <ligand>
        <name>Mg(2+)</name>
        <dbReference type="ChEBI" id="CHEBI:18420"/>
        <label>1</label>
    </ligand>
</feature>
<dbReference type="RefSeq" id="WP_218284766.1">
    <property type="nucleotide sequence ID" value="NZ_CP076448.1"/>
</dbReference>
<keyword evidence="6 12" id="KW-0460">Magnesium</keyword>
<keyword evidence="8 12" id="KW-0051">Antiviral defense</keyword>
<comment type="subunit">
    <text evidence="11 12">Monomer. Binds crRNA and tracrRNA.</text>
</comment>
<evidence type="ECO:0000256" key="5">
    <source>
        <dbReference type="ARBA" id="ARBA00022801"/>
    </source>
</evidence>
<dbReference type="GO" id="GO:0043571">
    <property type="term" value="P:maintenance of CRISPR repeat elements"/>
    <property type="evidence" value="ECO:0007669"/>
    <property type="project" value="UniProtKB-UniRule"/>
</dbReference>
<feature type="binding site" evidence="12">
    <location>
        <position position="11"/>
    </location>
    <ligand>
        <name>Mg(2+)</name>
        <dbReference type="ChEBI" id="CHEBI:18420"/>
        <label>2</label>
    </ligand>
</feature>
<evidence type="ECO:0000256" key="14">
    <source>
        <dbReference type="SAM" id="MobiDB-lite"/>
    </source>
</evidence>
<comment type="function">
    <text evidence="12">CRISPR (clustered regularly interspaced short palindromic repeat) is an adaptive immune system that provides protection against mobile genetic elements (viruses, transposable elements and conjugative plasmids). CRISPR clusters contain spacers, sequences complementary to antecedent mobile elements, and target invading nucleic acids. CRISPR clusters are transcribed and processed into CRISPR RNA (crRNA). In type II CRISPR systems correct processing of pre-crRNA requires a trans-encoded small RNA (tracrRNA), endogenous ribonuclease 3 (rnc) and this protein. The tracrRNA serves as a guide for ribonuclease 3-aided processing of pre-crRNA. Subsequently Cas9/crRNA/tracrRNA endonucleolytically cleaves linear or circular dsDNA target complementary to the spacer; Cas9 is inactive in the absence of the 2 guide RNAs (gRNA). Cas9 recognizes the protospacer adjacent motif (PAM) in the CRISPR repeat sequences to help distinguish self versus nonself, as targets within the bacterial CRISPR locus do not have PAMs. PAM recognition is also required for catalytic activity.</text>
</comment>
<dbReference type="InterPro" id="IPR041383">
    <property type="entry name" value="RuvC_III"/>
</dbReference>
<keyword evidence="5 12" id="KW-0378">Hydrolase</keyword>
<evidence type="ECO:0000256" key="10">
    <source>
        <dbReference type="ARBA" id="ARBA00023211"/>
    </source>
</evidence>
<name>A0A975U081_9PROT</name>
<feature type="region of interest" description="Disordered" evidence="14">
    <location>
        <begin position="458"/>
        <end position="478"/>
    </location>
</feature>
<dbReference type="Pfam" id="PF13395">
    <property type="entry name" value="HNH_4"/>
    <property type="match status" value="1"/>
</dbReference>
<dbReference type="GO" id="GO:0003723">
    <property type="term" value="F:RNA binding"/>
    <property type="evidence" value="ECO:0007669"/>
    <property type="project" value="UniProtKB-UniRule"/>
</dbReference>
<keyword evidence="10" id="KW-0464">Manganese</keyword>
<dbReference type="PROSITE" id="PS51749">
    <property type="entry name" value="HNH_CAS9"/>
    <property type="match status" value="1"/>
</dbReference>
<evidence type="ECO:0000256" key="11">
    <source>
        <dbReference type="ARBA" id="ARBA00046380"/>
    </source>
</evidence>
<evidence type="ECO:0000313" key="16">
    <source>
        <dbReference type="EMBL" id="QXM23849.1"/>
    </source>
</evidence>
<comment type="similarity">
    <text evidence="12">Belongs to the CRISPR-associated Cas9 family.</text>
</comment>
<dbReference type="AlphaFoldDB" id="A0A975U081"/>
<keyword evidence="4 12" id="KW-0255">Endonuclease</keyword>
<dbReference type="EC" id="3.1.-.-" evidence="12"/>
<keyword evidence="7 12" id="KW-0694">RNA-binding</keyword>
<dbReference type="InterPro" id="IPR040619">
    <property type="entry name" value="Cas9_alpha-helical_lobe"/>
</dbReference>
<evidence type="ECO:0000313" key="17">
    <source>
        <dbReference type="Proteomes" id="UP000694001"/>
    </source>
</evidence>
<feature type="active site" description="For RuvC-like nuclease domain" evidence="12">
    <location>
        <position position="11"/>
    </location>
</feature>
<dbReference type="KEGG" id="elio:KO353_11125"/>
<dbReference type="GO" id="GO:0003677">
    <property type="term" value="F:DNA binding"/>
    <property type="evidence" value="ECO:0007669"/>
    <property type="project" value="UniProtKB-UniRule"/>
</dbReference>
<dbReference type="Proteomes" id="UP000694001">
    <property type="component" value="Chromosome"/>
</dbReference>
<dbReference type="InterPro" id="IPR003615">
    <property type="entry name" value="HNH_nuc"/>
</dbReference>
<feature type="domain" description="HNH Cas9-type" evidence="15">
    <location>
        <begin position="517"/>
        <end position="672"/>
    </location>
</feature>
<keyword evidence="3 12" id="KW-0479">Metal-binding</keyword>
<comment type="domain">
    <text evidence="12">Has 2 endonuclease domains. The discontinuous RuvC-like domain cleaves the target DNA noncomplementary to crRNA while the HNH nuclease domain cleaves the target DNA complementary to crRNA.</text>
</comment>
<organism evidence="16 17">
    <name type="scientific">Elioraea tepida</name>
    <dbReference type="NCBI Taxonomy" id="2843330"/>
    <lineage>
        <taxon>Bacteria</taxon>
        <taxon>Pseudomonadati</taxon>
        <taxon>Pseudomonadota</taxon>
        <taxon>Alphaproteobacteria</taxon>
        <taxon>Acetobacterales</taxon>
        <taxon>Elioraeaceae</taxon>
        <taxon>Elioraea</taxon>
    </lineage>
</organism>
<dbReference type="Pfam" id="PF18541">
    <property type="entry name" value="RuvC_III"/>
    <property type="match status" value="1"/>
</dbReference>
<evidence type="ECO:0000256" key="6">
    <source>
        <dbReference type="ARBA" id="ARBA00022842"/>
    </source>
</evidence>
<keyword evidence="13" id="KW-0175">Coiled coil</keyword>
<protein>
    <recommendedName>
        <fullName evidence="12">CRISPR-associated endonuclease Cas9</fullName>
        <ecNumber evidence="12">3.1.-.-</ecNumber>
    </recommendedName>
</protein>
<dbReference type="Pfam" id="PF18470">
    <property type="entry name" value="Cas9_a"/>
    <property type="match status" value="1"/>
</dbReference>
<evidence type="ECO:0000256" key="3">
    <source>
        <dbReference type="ARBA" id="ARBA00022723"/>
    </source>
</evidence>
<evidence type="ECO:0000256" key="8">
    <source>
        <dbReference type="ARBA" id="ARBA00023118"/>
    </source>
</evidence>
<dbReference type="HAMAP" id="MF_01480">
    <property type="entry name" value="Cas9"/>
    <property type="match status" value="1"/>
</dbReference>
<evidence type="ECO:0000256" key="9">
    <source>
        <dbReference type="ARBA" id="ARBA00023125"/>
    </source>
</evidence>
<dbReference type="GO" id="GO:0046872">
    <property type="term" value="F:metal ion binding"/>
    <property type="evidence" value="ECO:0007669"/>
    <property type="project" value="UniProtKB-UniRule"/>
</dbReference>
<evidence type="ECO:0000256" key="13">
    <source>
        <dbReference type="SAM" id="Coils"/>
    </source>
</evidence>
<comment type="cofactor">
    <cofactor evidence="1 12">
        <name>Mg(2+)</name>
        <dbReference type="ChEBI" id="CHEBI:18420"/>
    </cofactor>
</comment>
<evidence type="ECO:0000259" key="15">
    <source>
        <dbReference type="PROSITE" id="PS51749"/>
    </source>
</evidence>
<dbReference type="EMBL" id="CP076448">
    <property type="protein sequence ID" value="QXM23849.1"/>
    <property type="molecule type" value="Genomic_DNA"/>
</dbReference>
<evidence type="ECO:0000256" key="12">
    <source>
        <dbReference type="HAMAP-Rule" id="MF_01480"/>
    </source>
</evidence>
<reference evidence="16" key="1">
    <citation type="submission" date="2021-06" db="EMBL/GenBank/DDBJ databases">
        <title>Elioraea tepida, sp. nov., a moderately thermophilic aerobic anoxygenic phototrophic bacterium isolated from an alkaline siliceous hot spring mat community in Yellowstone National Park, WY, USA.</title>
        <authorList>
            <person name="Saini M.K."/>
            <person name="Yoshida S."/>
            <person name="Sebastian A."/>
            <person name="Hirose S."/>
            <person name="Hara E."/>
            <person name="Tamaki H."/>
            <person name="Soulier N.T."/>
            <person name="Albert I."/>
            <person name="Hanada S."/>
            <person name="Bryant D.A."/>
            <person name="Tank M."/>
        </authorList>
    </citation>
    <scope>NUCLEOTIDE SEQUENCE</scope>
    <source>
        <strain evidence="16">MS-P2</strain>
    </source>
</reference>
<evidence type="ECO:0000256" key="4">
    <source>
        <dbReference type="ARBA" id="ARBA00022759"/>
    </source>
</evidence>
<feature type="active site" description="Proton acceptor for HNH nuclease domain" evidence="12">
    <location>
        <position position="593"/>
    </location>
</feature>
<dbReference type="GO" id="GO:0016787">
    <property type="term" value="F:hydrolase activity"/>
    <property type="evidence" value="ECO:0007669"/>
    <property type="project" value="UniProtKB-KW"/>
</dbReference>
<proteinExistence type="inferred from homology"/>
<feature type="compositionally biased region" description="Basic and acidic residues" evidence="14">
    <location>
        <begin position="458"/>
        <end position="474"/>
    </location>
</feature>
<keyword evidence="2 12" id="KW-0540">Nuclease</keyword>
<dbReference type="InterPro" id="IPR033114">
    <property type="entry name" value="HNH_CAS9"/>
</dbReference>
<feature type="coiled-coil region" evidence="13">
    <location>
        <begin position="517"/>
        <end position="544"/>
    </location>
</feature>
<keyword evidence="17" id="KW-1185">Reference proteome</keyword>
<gene>
    <name evidence="12 16" type="primary">cas9</name>
    <name evidence="16" type="ORF">KO353_11125</name>
</gene>
<dbReference type="GO" id="GO:0004519">
    <property type="term" value="F:endonuclease activity"/>
    <property type="evidence" value="ECO:0007669"/>
    <property type="project" value="UniProtKB-UniRule"/>
</dbReference>